<keyword evidence="1" id="KW-1133">Transmembrane helix</keyword>
<proteinExistence type="predicted"/>
<gene>
    <name evidence="2" type="ORF">BJ993_003719</name>
</gene>
<keyword evidence="1" id="KW-0472">Membrane</keyword>
<keyword evidence="1" id="KW-0812">Transmembrane</keyword>
<sequence>MNFRLRRRRSDEGAILIIAIFVVAVVAVVTGAVLTRGDGSLRATVALRDVARSSYAADAAAQVAINGLRTGYSVGSGSSAQVPKWYYTNVAGTGCFGYDGSGSSTTPKDTLVLDGLIPKQTGETQSAMSAAVVCEPEEATGAQGSAVPINSSNKPGYAIVALGDRTTKTGGNISASQTLNVHGGVYANGNISGPVALDAGDVKATGTCSATTVVAPSTKRCSDSPPAAAALNDPNYNHELGSTVPALQQPPTSCTGGVAEFAPGYYDSAQALNTAMGLCRVMWFKPGNYYFDFHDETCANVCPDNLYAGTTNVWTIPRGTDVVGGTPTNPTTGAVLSRPPSPLPANGNGLIPGNCQSPITNINAQGVQFVFGGNSRLFLDGNGSSGARMELCATYHANRPPIELYGLKTGSTPTSAQANGLLPSGSVTTTQPQGTWTNATAAAVSADGGAEATWTTTGNGTKNGTITVPGFTPVQNVPAGAILTGASLRVKHKDVANASTVTVQVTGAPAATGTFNVPVRNTTSGVDTVNLATADPTQFQALQKQVHDYGYSGARLVYAVKVTTNGNNTVTLDSLALDLTYYVPVLRGEQGTCIETGTSCPILGTDPSGNNKINMYLQGTTYVPYGHMSIVLSNFSAEVAKFGVVTRSVSFSVNTGNPRYTGPVFEIPDDSPGFGFERTLVRLKVYLCPGVTSGCTPGGGELALESRVELFDEGGTPGPPNREVTVLNWSHTR</sequence>
<evidence type="ECO:0000256" key="1">
    <source>
        <dbReference type="SAM" id="Phobius"/>
    </source>
</evidence>
<name>A0A7Y9ZJJ9_9ACTN</name>
<dbReference type="RefSeq" id="WP_179650508.1">
    <property type="nucleotide sequence ID" value="NZ_JACBZM010000001.1"/>
</dbReference>
<dbReference type="AlphaFoldDB" id="A0A7Y9ZJJ9"/>
<dbReference type="Proteomes" id="UP000562045">
    <property type="component" value="Unassembled WGS sequence"/>
</dbReference>
<organism evidence="2 3">
    <name type="scientific">Nocardioides aromaticivorans</name>
    <dbReference type="NCBI Taxonomy" id="200618"/>
    <lineage>
        <taxon>Bacteria</taxon>
        <taxon>Bacillati</taxon>
        <taxon>Actinomycetota</taxon>
        <taxon>Actinomycetes</taxon>
        <taxon>Propionibacteriales</taxon>
        <taxon>Nocardioidaceae</taxon>
        <taxon>Nocardioides</taxon>
    </lineage>
</organism>
<evidence type="ECO:0000313" key="2">
    <source>
        <dbReference type="EMBL" id="NYI46639.1"/>
    </source>
</evidence>
<comment type="caution">
    <text evidence="2">The sequence shown here is derived from an EMBL/GenBank/DDBJ whole genome shotgun (WGS) entry which is preliminary data.</text>
</comment>
<dbReference type="EMBL" id="JACBZM010000001">
    <property type="protein sequence ID" value="NYI46639.1"/>
    <property type="molecule type" value="Genomic_DNA"/>
</dbReference>
<reference evidence="2 3" key="1">
    <citation type="submission" date="2020-07" db="EMBL/GenBank/DDBJ databases">
        <title>Sequencing the genomes of 1000 actinobacteria strains.</title>
        <authorList>
            <person name="Klenk H.-P."/>
        </authorList>
    </citation>
    <scope>NUCLEOTIDE SEQUENCE [LARGE SCALE GENOMIC DNA]</scope>
    <source>
        <strain evidence="2 3">DSM 15131</strain>
    </source>
</reference>
<feature type="transmembrane region" description="Helical" evidence="1">
    <location>
        <begin position="12"/>
        <end position="34"/>
    </location>
</feature>
<accession>A0A7Y9ZJJ9</accession>
<evidence type="ECO:0000313" key="3">
    <source>
        <dbReference type="Proteomes" id="UP000562045"/>
    </source>
</evidence>
<protein>
    <submittedName>
        <fullName evidence="2">Tfp pilus assembly protein PilX</fullName>
    </submittedName>
</protein>